<reference evidence="1 2" key="1">
    <citation type="submission" date="2016-07" db="EMBL/GenBank/DDBJ databases">
        <authorList>
            <person name="Franke B.K."/>
            <person name="Idrees S."/>
            <person name="Klinkhammer K.E."/>
            <person name="Kocina D.M."/>
            <person name="Lusk T.N."/>
            <person name="Notovny A.L."/>
            <person name="Oberding K.E."/>
            <person name="Quandt C.A."/>
            <person name="Schmitz M.Y."/>
            <person name="Schultz D.E."/>
            <person name="Thaoxaochay C."/>
            <person name="Thomas C.P."/>
            <person name="Toland T.N."/>
            <person name="Topel S.A."/>
            <person name="Warren E.R."/>
            <person name="Weber A.J."/>
            <person name="Welman R.J."/>
            <person name="Williams K.M."/>
            <person name="Bonilla J.A."/>
            <person name="Klyczek K."/>
            <person name="Garlena R.A."/>
            <person name="Russell D.A."/>
            <person name="Pope W.H."/>
            <person name="Jacobs-Sera D."/>
            <person name="Hendrix R.W."/>
            <person name="Hatfull G.F."/>
        </authorList>
    </citation>
    <scope>NUCLEOTIDE SEQUENCE [LARGE SCALE GENOMIC DNA]</scope>
</reference>
<dbReference type="KEGG" id="vg:29063879"/>
<evidence type="ECO:0000313" key="1">
    <source>
        <dbReference type="EMBL" id="AOE44706.1"/>
    </source>
</evidence>
<gene>
    <name evidence="1" type="primary">78</name>
    <name evidence="1" type="ORF">SEA_REMUS_78</name>
</gene>
<sequence>MPRPGLKQQTAIALCPSTTTLTNNRRRFRMSTHLPIALPDADAHALRSGMWDCASKPAGELSHADIGQLVVFPVVLREAKISATVHGEIRRVHMHTDEVEIDITNTDEGYSEWSTFTVAPEDPVFITNYTD</sequence>
<dbReference type="GeneID" id="29063879"/>
<proteinExistence type="predicted"/>
<evidence type="ECO:0000313" key="2">
    <source>
        <dbReference type="Proteomes" id="UP000202619"/>
    </source>
</evidence>
<organism evidence="1 2">
    <name type="scientific">Gordonia phage Remus</name>
    <dbReference type="NCBI Taxonomy" id="1887652"/>
    <lineage>
        <taxon>Viruses</taxon>
        <taxon>Duplodnaviria</taxon>
        <taxon>Heunggongvirae</taxon>
        <taxon>Uroviricota</taxon>
        <taxon>Caudoviricetes</taxon>
        <taxon>Soupsvirus</taxon>
        <taxon>Soupsvirus strosahl</taxon>
    </lineage>
</organism>
<protein>
    <submittedName>
        <fullName evidence="1">Uncharacterized protein</fullName>
    </submittedName>
</protein>
<dbReference type="RefSeq" id="YP_009281689.1">
    <property type="nucleotide sequence ID" value="NC_031031.1"/>
</dbReference>
<dbReference type="EMBL" id="KX557283">
    <property type="protein sequence ID" value="AOE44706.1"/>
    <property type="molecule type" value="Genomic_DNA"/>
</dbReference>
<name>A0A1B3B149_9CAUD</name>
<accession>A0A1B3B149</accession>
<dbReference type="Proteomes" id="UP000202619">
    <property type="component" value="Segment"/>
</dbReference>